<name>A0A318TX23_9RHOB</name>
<dbReference type="Gene3D" id="2.160.20.160">
    <property type="match status" value="1"/>
</dbReference>
<proteinExistence type="predicted"/>
<dbReference type="Gene3D" id="2.150.10.10">
    <property type="entry name" value="Serralysin-like metalloprotease, C-terminal"/>
    <property type="match status" value="1"/>
</dbReference>
<dbReference type="Proteomes" id="UP000247727">
    <property type="component" value="Unassembled WGS sequence"/>
</dbReference>
<keyword evidence="2" id="KW-1185">Reference proteome</keyword>
<dbReference type="PRINTS" id="PR00313">
    <property type="entry name" value="CABNDNGRPT"/>
</dbReference>
<dbReference type="InterPro" id="IPR018511">
    <property type="entry name" value="Hemolysin-typ_Ca-bd_CS"/>
</dbReference>
<gene>
    <name evidence="1" type="ORF">C8J30_11067</name>
</gene>
<dbReference type="InterPro" id="IPR001343">
    <property type="entry name" value="Hemolysn_Ca-bd"/>
</dbReference>
<organism evidence="1 2">
    <name type="scientific">Rhodobacter viridis</name>
    <dbReference type="NCBI Taxonomy" id="1054202"/>
    <lineage>
        <taxon>Bacteria</taxon>
        <taxon>Pseudomonadati</taxon>
        <taxon>Pseudomonadota</taxon>
        <taxon>Alphaproteobacteria</taxon>
        <taxon>Rhodobacterales</taxon>
        <taxon>Rhodobacter group</taxon>
        <taxon>Rhodobacter</taxon>
    </lineage>
</organism>
<sequence length="490" mass="49761">MTVRILTVSGTNTPHGYSLSAGDSLIVAPGTLVVGATGDGVNVAITGGSSHYARIFGSVIGTDDGLEVGEGNTNFSILVGNTGLISGYWGIYAPGRDDLRVTNFGSITGVNTGVFATGDRAVILNYGDIDASAGGGVQLGSHTGTDGTESRLINFGTVSGPTHSVFGYGGSDDIVRNHGTLQGYVELMGGADTLANRGDIVGNIDMGTAADLLDNRYGQIDGDIHMGDGADTLFNQGGTMTGTVWLDEGNDIYDGRSGAVTGVVYGGIGNDTFIGNALAAETFDGGDGTDQIDFRFGPAVTIALDQSFDNDGAAIGDSYTGFENVLGSARADMIRGNASANVLNALSGNDDLEGAAGADTLYGQNGNDTLSGGADVDALLGGSGNDVFLYDALGDRGDSIADFSNVAGNNDRFWIDASEFGGGLAAGALAAADFRIRVDNVAQDASDRFIFRSSDTTLWFDADGNGAGAPLMVADLQVGATMTAADILLI</sequence>
<accession>A0A318TX23</accession>
<reference evidence="1 2" key="1">
    <citation type="submission" date="2018-06" db="EMBL/GenBank/DDBJ databases">
        <title>Genomic Encyclopedia of Type Strains, Phase III (KMG-III): the genomes of soil and plant-associated and newly described type strains.</title>
        <authorList>
            <person name="Whitman W."/>
        </authorList>
    </citation>
    <scope>NUCLEOTIDE SEQUENCE [LARGE SCALE GENOMIC DNA]</scope>
    <source>
        <strain evidence="1 2">JA737</strain>
    </source>
</reference>
<dbReference type="AlphaFoldDB" id="A0A318TX23"/>
<protein>
    <recommendedName>
        <fullName evidence="3">Hemolysin type calcium-binding protein</fullName>
    </recommendedName>
</protein>
<dbReference type="EMBL" id="QJTK01000010">
    <property type="protein sequence ID" value="PYF09194.1"/>
    <property type="molecule type" value="Genomic_DNA"/>
</dbReference>
<dbReference type="OrthoDB" id="9342475at2"/>
<dbReference type="InterPro" id="IPR011049">
    <property type="entry name" value="Serralysin-like_metalloprot_C"/>
</dbReference>
<dbReference type="SUPFAM" id="SSF51120">
    <property type="entry name" value="beta-Roll"/>
    <property type="match status" value="1"/>
</dbReference>
<comment type="caution">
    <text evidence="1">The sequence shown here is derived from an EMBL/GenBank/DDBJ whole genome shotgun (WGS) entry which is preliminary data.</text>
</comment>
<dbReference type="RefSeq" id="WP_110806274.1">
    <property type="nucleotide sequence ID" value="NZ_QJTK01000010.1"/>
</dbReference>
<evidence type="ECO:0008006" key="3">
    <source>
        <dbReference type="Google" id="ProtNLM"/>
    </source>
</evidence>
<dbReference type="PROSITE" id="PS00330">
    <property type="entry name" value="HEMOLYSIN_CALCIUM"/>
    <property type="match status" value="1"/>
</dbReference>
<evidence type="ECO:0000313" key="1">
    <source>
        <dbReference type="EMBL" id="PYF09194.1"/>
    </source>
</evidence>
<evidence type="ECO:0000313" key="2">
    <source>
        <dbReference type="Proteomes" id="UP000247727"/>
    </source>
</evidence>
<dbReference type="Pfam" id="PF00353">
    <property type="entry name" value="HemolysinCabind"/>
    <property type="match status" value="3"/>
</dbReference>
<dbReference type="GO" id="GO:0005509">
    <property type="term" value="F:calcium ion binding"/>
    <property type="evidence" value="ECO:0007669"/>
    <property type="project" value="InterPro"/>
</dbReference>